<protein>
    <recommendedName>
        <fullName evidence="2">N-acetyltransferase domain-containing protein</fullName>
    </recommendedName>
</protein>
<dbReference type="EMBL" id="LAZR01021237">
    <property type="protein sequence ID" value="KKL86020.1"/>
    <property type="molecule type" value="Genomic_DNA"/>
</dbReference>
<dbReference type="InterPro" id="IPR016181">
    <property type="entry name" value="Acyl_CoA_acyltransferase"/>
</dbReference>
<accession>A0A0F9HWD9</accession>
<organism evidence="1">
    <name type="scientific">marine sediment metagenome</name>
    <dbReference type="NCBI Taxonomy" id="412755"/>
    <lineage>
        <taxon>unclassified sequences</taxon>
        <taxon>metagenomes</taxon>
        <taxon>ecological metagenomes</taxon>
    </lineage>
</organism>
<dbReference type="AlphaFoldDB" id="A0A0F9HWD9"/>
<proteinExistence type="predicted"/>
<sequence>MRLTLEAMKMEDLLHMELRDRDRDMLTCMDDWVGNLWEMKSKGYGYTIYHQEDVVACVGVTKIVNGVAEIWAITGKLVDKYPKDFHKISHTIIKLAFKIGNLHRLQCTAEVDYERTVKWLERLGFVREGTLRNYTPDRKDMYIYSIIRLPEGEK</sequence>
<reference evidence="1" key="1">
    <citation type="journal article" date="2015" name="Nature">
        <title>Complex archaea that bridge the gap between prokaryotes and eukaryotes.</title>
        <authorList>
            <person name="Spang A."/>
            <person name="Saw J.H."/>
            <person name="Jorgensen S.L."/>
            <person name="Zaremba-Niedzwiedzka K."/>
            <person name="Martijn J."/>
            <person name="Lind A.E."/>
            <person name="van Eijk R."/>
            <person name="Schleper C."/>
            <person name="Guy L."/>
            <person name="Ettema T.J."/>
        </authorList>
    </citation>
    <scope>NUCLEOTIDE SEQUENCE</scope>
</reference>
<comment type="caution">
    <text evidence="1">The sequence shown here is derived from an EMBL/GenBank/DDBJ whole genome shotgun (WGS) entry which is preliminary data.</text>
</comment>
<dbReference type="Gene3D" id="3.40.630.30">
    <property type="match status" value="1"/>
</dbReference>
<evidence type="ECO:0008006" key="2">
    <source>
        <dbReference type="Google" id="ProtNLM"/>
    </source>
</evidence>
<dbReference type="SUPFAM" id="SSF55729">
    <property type="entry name" value="Acyl-CoA N-acyltransferases (Nat)"/>
    <property type="match status" value="1"/>
</dbReference>
<name>A0A0F9HWD9_9ZZZZ</name>
<evidence type="ECO:0000313" key="1">
    <source>
        <dbReference type="EMBL" id="KKL86020.1"/>
    </source>
</evidence>
<gene>
    <name evidence="1" type="ORF">LCGC14_1948920</name>
</gene>